<name>A0A1I7YKG0_9BILA</name>
<protein>
    <submittedName>
        <fullName evidence="3">MADF domain-containing protein</fullName>
    </submittedName>
</protein>
<evidence type="ECO:0000313" key="3">
    <source>
        <dbReference type="WBParaSite" id="L893_g17022.t1"/>
    </source>
</evidence>
<dbReference type="InterPro" id="IPR006578">
    <property type="entry name" value="MADF-dom"/>
</dbReference>
<dbReference type="SMART" id="SM00595">
    <property type="entry name" value="MADF"/>
    <property type="match status" value="1"/>
</dbReference>
<keyword evidence="2" id="KW-1185">Reference proteome</keyword>
<evidence type="ECO:0000259" key="1">
    <source>
        <dbReference type="PROSITE" id="PS51029"/>
    </source>
</evidence>
<dbReference type="PANTHER" id="PTHR12243">
    <property type="entry name" value="MADF DOMAIN TRANSCRIPTION FACTOR"/>
    <property type="match status" value="1"/>
</dbReference>
<dbReference type="WBParaSite" id="L893_g17022.t1">
    <property type="protein sequence ID" value="L893_g17022.t1"/>
    <property type="gene ID" value="L893_g17022"/>
</dbReference>
<dbReference type="InterPro" id="IPR039353">
    <property type="entry name" value="TF_Adf1"/>
</dbReference>
<proteinExistence type="predicted"/>
<dbReference type="Pfam" id="PF10545">
    <property type="entry name" value="MADF_DNA_bdg"/>
    <property type="match status" value="1"/>
</dbReference>
<dbReference type="Proteomes" id="UP000095287">
    <property type="component" value="Unplaced"/>
</dbReference>
<feature type="domain" description="MADF" evidence="1">
    <location>
        <begin position="28"/>
        <end position="124"/>
    </location>
</feature>
<dbReference type="PROSITE" id="PS51029">
    <property type="entry name" value="MADF"/>
    <property type="match status" value="1"/>
</dbReference>
<dbReference type="AlphaFoldDB" id="A0A1I7YKG0"/>
<dbReference type="PANTHER" id="PTHR12243:SF67">
    <property type="entry name" value="COREPRESSOR OF PANGOLIN, ISOFORM A-RELATED"/>
    <property type="match status" value="1"/>
</dbReference>
<organism evidence="2 3">
    <name type="scientific">Steinernema glaseri</name>
    <dbReference type="NCBI Taxonomy" id="37863"/>
    <lineage>
        <taxon>Eukaryota</taxon>
        <taxon>Metazoa</taxon>
        <taxon>Ecdysozoa</taxon>
        <taxon>Nematoda</taxon>
        <taxon>Chromadorea</taxon>
        <taxon>Rhabditida</taxon>
        <taxon>Tylenchina</taxon>
        <taxon>Panagrolaimomorpha</taxon>
        <taxon>Strongyloidoidea</taxon>
        <taxon>Steinernematidae</taxon>
        <taxon>Steinernema</taxon>
    </lineage>
</organism>
<reference evidence="3" key="1">
    <citation type="submission" date="2016-11" db="UniProtKB">
        <authorList>
            <consortium name="WormBaseParasite"/>
        </authorList>
    </citation>
    <scope>IDENTIFICATION</scope>
</reference>
<evidence type="ECO:0000313" key="2">
    <source>
        <dbReference type="Proteomes" id="UP000095287"/>
    </source>
</evidence>
<sequence length="235" mass="26327">MSEESWSNGAESSETLSAAAGAEDERFVLIDAIRQQAAIWDQNHENYKNLVERRKIFSEIAAMLTARGVRTWNEDHVKVAWKRLVDSQRRIAQRKRRFVETGAESPHSAWPYWSAMSFTLQPSNSGVQPMVSLGYNHGHRVSPYEFDEELGPMNSTQSVQAAIEDVLGSNRLDGPSPYSQMTATHIVSPTVIRESSAIIGDLVADTHRNLLRNGQTSKAQSLKQQILSLIVEFES</sequence>
<accession>A0A1I7YKG0</accession>